<dbReference type="GO" id="GO:1990904">
    <property type="term" value="C:ribonucleoprotein complex"/>
    <property type="evidence" value="ECO:0007669"/>
    <property type="project" value="UniProtKB-KW"/>
</dbReference>
<keyword evidence="2" id="KW-0689">Ribosomal protein</keyword>
<dbReference type="GO" id="GO:0006412">
    <property type="term" value="P:translation"/>
    <property type="evidence" value="ECO:0007669"/>
    <property type="project" value="InterPro"/>
</dbReference>
<evidence type="ECO:0000256" key="4">
    <source>
        <dbReference type="ARBA" id="ARBA00035135"/>
    </source>
</evidence>
<evidence type="ECO:0000256" key="1">
    <source>
        <dbReference type="ARBA" id="ARBA00006640"/>
    </source>
</evidence>
<dbReference type="Pfam" id="PF01165">
    <property type="entry name" value="Ribosomal_S21"/>
    <property type="match status" value="1"/>
</dbReference>
<reference evidence="5 6" key="1">
    <citation type="journal article" date="2015" name="Nature">
        <title>rRNA introns, odd ribosomes, and small enigmatic genomes across a large radiation of phyla.</title>
        <authorList>
            <person name="Brown C.T."/>
            <person name="Hug L.A."/>
            <person name="Thomas B.C."/>
            <person name="Sharon I."/>
            <person name="Castelle C.J."/>
            <person name="Singh A."/>
            <person name="Wilkins M.J."/>
            <person name="Williams K.H."/>
            <person name="Banfield J.F."/>
        </authorList>
    </citation>
    <scope>NUCLEOTIDE SEQUENCE [LARGE SCALE GENOMIC DNA]</scope>
</reference>
<evidence type="ECO:0000256" key="3">
    <source>
        <dbReference type="ARBA" id="ARBA00023274"/>
    </source>
</evidence>
<proteinExistence type="inferred from homology"/>
<dbReference type="EMBL" id="LBUZ01000032">
    <property type="protein sequence ID" value="KKQ74435.1"/>
    <property type="molecule type" value="Genomic_DNA"/>
</dbReference>
<comment type="caution">
    <text evidence="5">The sequence shown here is derived from an EMBL/GenBank/DDBJ whole genome shotgun (WGS) entry which is preliminary data.</text>
</comment>
<dbReference type="InterPro" id="IPR001911">
    <property type="entry name" value="Ribosomal_bS21"/>
</dbReference>
<evidence type="ECO:0000256" key="2">
    <source>
        <dbReference type="ARBA" id="ARBA00022980"/>
    </source>
</evidence>
<dbReference type="NCBIfam" id="TIGR00030">
    <property type="entry name" value="S21p"/>
    <property type="match status" value="1"/>
</dbReference>
<name>A0A0G0KG10_9BACT</name>
<dbReference type="AlphaFoldDB" id="A0A0G0KG10"/>
<organism evidence="5 6">
    <name type="scientific">Candidatus Woesebacteria bacterium GW2011_GWB1_38_5b</name>
    <dbReference type="NCBI Taxonomy" id="1618569"/>
    <lineage>
        <taxon>Bacteria</taxon>
        <taxon>Candidatus Woeseibacteriota</taxon>
    </lineage>
</organism>
<gene>
    <name evidence="5" type="ORF">US96_C0032G0014</name>
</gene>
<sequence>MVVVKRQKGESEDRLIARFRKKILAEGILLDFRDRERYKKPAERRKEKKYRIAHIREIEKKRSF</sequence>
<dbReference type="Proteomes" id="UP000034181">
    <property type="component" value="Unassembled WGS sequence"/>
</dbReference>
<dbReference type="GO" id="GO:0003735">
    <property type="term" value="F:structural constituent of ribosome"/>
    <property type="evidence" value="ECO:0007669"/>
    <property type="project" value="InterPro"/>
</dbReference>
<evidence type="ECO:0000313" key="5">
    <source>
        <dbReference type="EMBL" id="KKQ74435.1"/>
    </source>
</evidence>
<dbReference type="InterPro" id="IPR038380">
    <property type="entry name" value="Ribosomal_bS21_sf"/>
</dbReference>
<keyword evidence="3" id="KW-0687">Ribonucleoprotein</keyword>
<protein>
    <recommendedName>
        <fullName evidence="4">Small ribosomal subunit protein bS21</fullName>
    </recommendedName>
</protein>
<evidence type="ECO:0000313" key="6">
    <source>
        <dbReference type="Proteomes" id="UP000034181"/>
    </source>
</evidence>
<dbReference type="GO" id="GO:0005840">
    <property type="term" value="C:ribosome"/>
    <property type="evidence" value="ECO:0007669"/>
    <property type="project" value="UniProtKB-KW"/>
</dbReference>
<dbReference type="Gene3D" id="1.20.5.1150">
    <property type="entry name" value="Ribosomal protein S8"/>
    <property type="match status" value="1"/>
</dbReference>
<comment type="similarity">
    <text evidence="1">Belongs to the bacterial ribosomal protein bS21 family.</text>
</comment>
<accession>A0A0G0KG10</accession>